<dbReference type="OrthoDB" id="3867578at2759"/>
<dbReference type="EMBL" id="LAFY01004161">
    <property type="protein sequence ID" value="KJX94303.1"/>
    <property type="molecule type" value="Genomic_DNA"/>
</dbReference>
<gene>
    <name evidence="1" type="ORF">TI39_contig4202g00063</name>
</gene>
<reference evidence="1 2" key="1">
    <citation type="submission" date="2015-03" db="EMBL/GenBank/DDBJ databases">
        <title>RNA-seq based gene annotation and comparative genomics of four Zymoseptoria species reveal species-specific pathogenicity related genes and transposable element activity.</title>
        <authorList>
            <person name="Grandaubert J."/>
            <person name="Bhattacharyya A."/>
            <person name="Stukenbrock E.H."/>
        </authorList>
    </citation>
    <scope>NUCLEOTIDE SEQUENCE [LARGE SCALE GENOMIC DNA]</scope>
    <source>
        <strain evidence="1 2">Zb18110</strain>
    </source>
</reference>
<dbReference type="AlphaFoldDB" id="A0A0F4GA85"/>
<accession>A0A0F4GA85</accession>
<evidence type="ECO:0000313" key="1">
    <source>
        <dbReference type="EMBL" id="KJX94303.1"/>
    </source>
</evidence>
<sequence>MDAPKFRPTRLAHGTLRIRVDAIPNHDMLLDKAVIAASCPTLEPVLRASGSSDPRHCWGKPDLIQVSGTDDPVEIWSLAINLVDGAYILDGDALRPDPDDKASAFSDSELSVPGWKEIDHRWRSHDHCNQTWRETAVYQHHIMFRMLHNFPVSIEDIPYAVWKDWEEISTHLFRWVRVAGWLCELCARAEYYGCLPKIVNQVVDLMASEPSLWRAVALDPWRFLLLGNKLRWSDLFSDALRHLVVSPHEFRVNQHDIAEMLGMSQEQLVMFRFTAIKRQEEAVEILSTRLRRIQLSTHSKRVGHDEYAAIRTTMINHVELSPSAEWREKQQMYKRAGLIARSIYSEWLAQQEVGERAVRQSFVWRYNTVSRPSGPLSLAVANIQHHANSSEPALLFGVDAAKKYIEVIGGDSSQAAVQAVHVALSQIMLHANDIVESVSNHHSMVEEGSRILTYSRTRWDRGFPLGVKPSVFTYIGWDEWETPWKDKEKWDCKLSVAPLSGMPAPAPLLEALGMN</sequence>
<protein>
    <submittedName>
        <fullName evidence="1">Uncharacterized protein</fullName>
    </submittedName>
</protein>
<dbReference type="Proteomes" id="UP000033647">
    <property type="component" value="Unassembled WGS sequence"/>
</dbReference>
<comment type="caution">
    <text evidence="1">The sequence shown here is derived from an EMBL/GenBank/DDBJ whole genome shotgun (WGS) entry which is preliminary data.</text>
</comment>
<organism evidence="1 2">
    <name type="scientific">Zymoseptoria brevis</name>
    <dbReference type="NCBI Taxonomy" id="1047168"/>
    <lineage>
        <taxon>Eukaryota</taxon>
        <taxon>Fungi</taxon>
        <taxon>Dikarya</taxon>
        <taxon>Ascomycota</taxon>
        <taxon>Pezizomycotina</taxon>
        <taxon>Dothideomycetes</taxon>
        <taxon>Dothideomycetidae</taxon>
        <taxon>Mycosphaerellales</taxon>
        <taxon>Mycosphaerellaceae</taxon>
        <taxon>Zymoseptoria</taxon>
    </lineage>
</organism>
<evidence type="ECO:0000313" key="2">
    <source>
        <dbReference type="Proteomes" id="UP000033647"/>
    </source>
</evidence>
<name>A0A0F4GA85_9PEZI</name>
<proteinExistence type="predicted"/>
<keyword evidence="2" id="KW-1185">Reference proteome</keyword>